<organism evidence="3 4">
    <name type="scientific">Halogeometricum rufum</name>
    <dbReference type="NCBI Taxonomy" id="553469"/>
    <lineage>
        <taxon>Archaea</taxon>
        <taxon>Methanobacteriati</taxon>
        <taxon>Methanobacteriota</taxon>
        <taxon>Stenosarchaea group</taxon>
        <taxon>Halobacteria</taxon>
        <taxon>Halobacteriales</taxon>
        <taxon>Haloferacaceae</taxon>
        <taxon>Halogeometricum</taxon>
    </lineage>
</organism>
<dbReference type="RefSeq" id="WP_089809652.1">
    <property type="nucleotide sequence ID" value="NZ_FOYT01000003.1"/>
</dbReference>
<evidence type="ECO:0000313" key="3">
    <source>
        <dbReference type="EMBL" id="SFR66518.1"/>
    </source>
</evidence>
<proteinExistence type="predicted"/>
<feature type="transmembrane region" description="Helical" evidence="1">
    <location>
        <begin position="7"/>
        <end position="29"/>
    </location>
</feature>
<dbReference type="AlphaFoldDB" id="A0A1I6III8"/>
<dbReference type="OrthoDB" id="222555at2157"/>
<keyword evidence="4" id="KW-1185">Reference proteome</keyword>
<dbReference type="EMBL" id="FOYT01000003">
    <property type="protein sequence ID" value="SFR66518.1"/>
    <property type="molecule type" value="Genomic_DNA"/>
</dbReference>
<feature type="domain" description="DUF8147" evidence="2">
    <location>
        <begin position="4"/>
        <end position="120"/>
    </location>
</feature>
<evidence type="ECO:0000313" key="4">
    <source>
        <dbReference type="Proteomes" id="UP000198531"/>
    </source>
</evidence>
<evidence type="ECO:0000256" key="1">
    <source>
        <dbReference type="SAM" id="Phobius"/>
    </source>
</evidence>
<evidence type="ECO:0000259" key="2">
    <source>
        <dbReference type="Pfam" id="PF26472"/>
    </source>
</evidence>
<keyword evidence="1" id="KW-0472">Membrane</keyword>
<sequence length="145" mass="14818">MNTFARIAIALVVGSLGFAVVAVGITAALEPWAAFSLIVGLPVGLSAGLTAAFATYAGLRYRDQVRRGSVSNSAVRTLWAGITAVLDFVTVTALGLTVYFLVDGSLGIGLLVVGLPVTLLLAAVAGYLSADTAREADDGSRFSAR</sequence>
<accession>A0A1I6III8</accession>
<keyword evidence="1" id="KW-0812">Transmembrane</keyword>
<feature type="transmembrane region" description="Helical" evidence="1">
    <location>
        <begin position="35"/>
        <end position="57"/>
    </location>
</feature>
<dbReference type="Proteomes" id="UP000198531">
    <property type="component" value="Unassembled WGS sequence"/>
</dbReference>
<protein>
    <recommendedName>
        <fullName evidence="2">DUF8147 domain-containing protein</fullName>
    </recommendedName>
</protein>
<gene>
    <name evidence="3" type="ORF">SAMN04487947_3319</name>
</gene>
<reference evidence="4" key="1">
    <citation type="submission" date="2016-10" db="EMBL/GenBank/DDBJ databases">
        <authorList>
            <person name="Varghese N."/>
            <person name="Submissions S."/>
        </authorList>
    </citation>
    <scope>NUCLEOTIDE SEQUENCE [LARGE SCALE GENOMIC DNA]</scope>
    <source>
        <strain evidence="4">CGMCC 1.7736</strain>
    </source>
</reference>
<dbReference type="Pfam" id="PF26472">
    <property type="entry name" value="DUF8147"/>
    <property type="match status" value="1"/>
</dbReference>
<name>A0A1I6III8_9EURY</name>
<feature type="transmembrane region" description="Helical" evidence="1">
    <location>
        <begin position="78"/>
        <end position="102"/>
    </location>
</feature>
<dbReference type="InterPro" id="IPR058460">
    <property type="entry name" value="DUF8147"/>
</dbReference>
<keyword evidence="1" id="KW-1133">Transmembrane helix</keyword>
<feature type="transmembrane region" description="Helical" evidence="1">
    <location>
        <begin position="108"/>
        <end position="128"/>
    </location>
</feature>